<evidence type="ECO:0000256" key="1">
    <source>
        <dbReference type="SAM" id="Phobius"/>
    </source>
</evidence>
<dbReference type="EMBL" id="CP058579">
    <property type="protein sequence ID" value="QLG61876.1"/>
    <property type="molecule type" value="Genomic_DNA"/>
</dbReference>
<protein>
    <submittedName>
        <fullName evidence="2">Uncharacterized protein</fullName>
    </submittedName>
</protein>
<name>A0A7D5Q9R0_9EURY</name>
<evidence type="ECO:0000313" key="2">
    <source>
        <dbReference type="EMBL" id="QLG61876.1"/>
    </source>
</evidence>
<evidence type="ECO:0000313" key="3">
    <source>
        <dbReference type="Proteomes" id="UP000509626"/>
    </source>
</evidence>
<dbReference type="KEGG" id="halu:HUG12_09125"/>
<dbReference type="AlphaFoldDB" id="A0A7D5Q9R0"/>
<organism evidence="2 3">
    <name type="scientific">Halorarum salinum</name>
    <dbReference type="NCBI Taxonomy" id="2743089"/>
    <lineage>
        <taxon>Archaea</taxon>
        <taxon>Methanobacteriati</taxon>
        <taxon>Methanobacteriota</taxon>
        <taxon>Stenosarchaea group</taxon>
        <taxon>Halobacteria</taxon>
        <taxon>Halobacteriales</taxon>
        <taxon>Haloferacaceae</taxon>
        <taxon>Halorarum</taxon>
    </lineage>
</organism>
<proteinExistence type="predicted"/>
<sequence length="170" mass="18698">MFFGGVFPLALGVPTRRGVGYDLVFGMDAAIPGWAFVLSFVAGPIITLVGAVVGMRSGHFERFHRDYDPETGRIDSNHPFAKLHEYVSKGEPAAADHPEKFVTNRTHLALVRILPSAVLLVYVSSVELVLSSWLQWAMVGMLVACAVGAFLVTDRVLREAVYEDYDPSWT</sequence>
<keyword evidence="3" id="KW-1185">Reference proteome</keyword>
<keyword evidence="1" id="KW-0812">Transmembrane</keyword>
<dbReference type="GeneID" id="56037618"/>
<feature type="transmembrane region" description="Helical" evidence="1">
    <location>
        <begin position="34"/>
        <end position="55"/>
    </location>
</feature>
<keyword evidence="1" id="KW-1133">Transmembrane helix</keyword>
<keyword evidence="1" id="KW-0472">Membrane</keyword>
<gene>
    <name evidence="2" type="ORF">HUG12_09125</name>
</gene>
<dbReference type="RefSeq" id="WP_179268461.1">
    <property type="nucleotide sequence ID" value="NZ_CP058579.1"/>
</dbReference>
<feature type="transmembrane region" description="Helical" evidence="1">
    <location>
        <begin position="136"/>
        <end position="153"/>
    </location>
</feature>
<reference evidence="2 3" key="1">
    <citation type="submission" date="2020-06" db="EMBL/GenBank/DDBJ databases">
        <title>NJ-3-1, isolated from saline soil.</title>
        <authorList>
            <person name="Cui H.L."/>
            <person name="Shi X."/>
        </authorList>
    </citation>
    <scope>NUCLEOTIDE SEQUENCE [LARGE SCALE GENOMIC DNA]</scope>
    <source>
        <strain evidence="2 3">NJ-3-1</strain>
    </source>
</reference>
<accession>A0A7D5Q9R0</accession>
<feature type="transmembrane region" description="Helical" evidence="1">
    <location>
        <begin position="109"/>
        <end position="130"/>
    </location>
</feature>
<dbReference type="Proteomes" id="UP000509626">
    <property type="component" value="Chromosome"/>
</dbReference>